<name>A0ABX9EK65_9PSEU</name>
<proteinExistence type="predicted"/>
<sequence>MSGAFTGPRLMNALLTPSSGLAHVVGLCPTLRKLRILRHMTYDVTFTELASTVTCHQRVNTTAAGIASAVGRGLQDLYEFAARAAVTPAGPPQLSCPDPAPGRELDLDLHLLQISGRPEKSGDIDVVVLPEGPVAQTFHHGRYDEIGAAYEAPARELYLTGPDTATVPDDCLTEVVVPLRRN</sequence>
<accession>A0ABX9EK65</accession>
<dbReference type="InterPro" id="IPR011256">
    <property type="entry name" value="Reg_factor_effector_dom_sf"/>
</dbReference>
<evidence type="ECO:0000313" key="2">
    <source>
        <dbReference type="Proteomes" id="UP000248714"/>
    </source>
</evidence>
<protein>
    <recommendedName>
        <fullName evidence="3">GyrI-like small molecule binding domain-containing protein</fullName>
    </recommendedName>
</protein>
<evidence type="ECO:0000313" key="1">
    <source>
        <dbReference type="EMBL" id="RAS70092.1"/>
    </source>
</evidence>
<reference evidence="1 2" key="1">
    <citation type="submission" date="2018-06" db="EMBL/GenBank/DDBJ databases">
        <title>Genomic Encyclopedia of Type Strains, Phase IV (KMG-IV): sequencing the most valuable type-strain genomes for metagenomic binning, comparative biology and taxonomic classification.</title>
        <authorList>
            <person name="Goeker M."/>
        </authorList>
    </citation>
    <scope>NUCLEOTIDE SEQUENCE [LARGE SCALE GENOMIC DNA]</scope>
    <source>
        <strain evidence="1 2">DSM 45479</strain>
    </source>
</reference>
<dbReference type="SUPFAM" id="SSF55136">
    <property type="entry name" value="Probable bacterial effector-binding domain"/>
    <property type="match status" value="1"/>
</dbReference>
<comment type="caution">
    <text evidence="1">The sequence shown here is derived from an EMBL/GenBank/DDBJ whole genome shotgun (WGS) entry which is preliminary data.</text>
</comment>
<dbReference type="Gene3D" id="3.20.80.10">
    <property type="entry name" value="Regulatory factor, effector binding domain"/>
    <property type="match status" value="1"/>
</dbReference>
<organism evidence="1 2">
    <name type="scientific">Lentzea atacamensis</name>
    <dbReference type="NCBI Taxonomy" id="531938"/>
    <lineage>
        <taxon>Bacteria</taxon>
        <taxon>Bacillati</taxon>
        <taxon>Actinomycetota</taxon>
        <taxon>Actinomycetes</taxon>
        <taxon>Pseudonocardiales</taxon>
        <taxon>Pseudonocardiaceae</taxon>
        <taxon>Lentzea</taxon>
    </lineage>
</organism>
<evidence type="ECO:0008006" key="3">
    <source>
        <dbReference type="Google" id="ProtNLM"/>
    </source>
</evidence>
<dbReference type="Proteomes" id="UP000248714">
    <property type="component" value="Unassembled WGS sequence"/>
</dbReference>
<dbReference type="EMBL" id="QLTT01000001">
    <property type="protein sequence ID" value="RAS70092.1"/>
    <property type="molecule type" value="Genomic_DNA"/>
</dbReference>
<gene>
    <name evidence="1" type="ORF">C8D87_101392</name>
</gene>
<keyword evidence="2" id="KW-1185">Reference proteome</keyword>